<accession>A0A2A4YD76</accession>
<dbReference type="AlphaFoldDB" id="A0A2A4YD76"/>
<dbReference type="Proteomes" id="UP000217838">
    <property type="component" value="Unassembled WGS sequence"/>
</dbReference>
<proteinExistence type="predicted"/>
<name>A0A2A4YD76_UNCAE</name>
<comment type="caution">
    <text evidence="1">The sequence shown here is derived from an EMBL/GenBank/DDBJ whole genome shotgun (WGS) entry which is preliminary data.</text>
</comment>
<gene>
    <name evidence="1" type="ORF">COB11_07375</name>
</gene>
<reference evidence="2" key="1">
    <citation type="submission" date="2017-08" db="EMBL/GenBank/DDBJ databases">
        <title>A dynamic microbial community with high functional redundancy inhabits the cold, oxic subseafloor aquifer.</title>
        <authorList>
            <person name="Tully B.J."/>
            <person name="Wheat C.G."/>
            <person name="Glazer B.T."/>
            <person name="Huber J.A."/>
        </authorList>
    </citation>
    <scope>NUCLEOTIDE SEQUENCE [LARGE SCALE GENOMIC DNA]</scope>
</reference>
<evidence type="ECO:0000313" key="2">
    <source>
        <dbReference type="Proteomes" id="UP000217838"/>
    </source>
</evidence>
<evidence type="ECO:0000313" key="1">
    <source>
        <dbReference type="EMBL" id="PCI92429.1"/>
    </source>
</evidence>
<protein>
    <submittedName>
        <fullName evidence="1">Uncharacterized protein</fullName>
    </submittedName>
</protein>
<organism evidence="1 2">
    <name type="scientific">Aerophobetes bacterium</name>
    <dbReference type="NCBI Taxonomy" id="2030807"/>
    <lineage>
        <taxon>Bacteria</taxon>
        <taxon>Candidatus Aerophobota</taxon>
    </lineage>
</organism>
<dbReference type="EMBL" id="NVUU01000104">
    <property type="protein sequence ID" value="PCI92429.1"/>
    <property type="molecule type" value="Genomic_DNA"/>
</dbReference>
<sequence length="152" mass="17397">MFKTLQDRLVKELTLKGISSIEAANLYLVEYVKKHNAKFAVEALDAEDAHKEVLLSQKPDEILCYKAERKLTKNLELSYEGRILQITTDRPSYAMRGAKVEIIEGLKGEVRIKYHGKELDYKELLVKDHQGRIINRKTLTSGAALPSKRIRT</sequence>